<evidence type="ECO:0000313" key="3">
    <source>
        <dbReference type="Proteomes" id="UP000199607"/>
    </source>
</evidence>
<feature type="transmembrane region" description="Helical" evidence="1">
    <location>
        <begin position="69"/>
        <end position="92"/>
    </location>
</feature>
<proteinExistence type="predicted"/>
<protein>
    <submittedName>
        <fullName evidence="2">Uncharacterized protein</fullName>
    </submittedName>
</protein>
<feature type="transmembrane region" description="Helical" evidence="1">
    <location>
        <begin position="12"/>
        <end position="33"/>
    </location>
</feature>
<keyword evidence="1" id="KW-1133">Transmembrane helix</keyword>
<keyword evidence="3" id="KW-1185">Reference proteome</keyword>
<organism evidence="2 3">
    <name type="scientific">Halogranum rubrum</name>
    <dbReference type="NCBI Taxonomy" id="553466"/>
    <lineage>
        <taxon>Archaea</taxon>
        <taxon>Methanobacteriati</taxon>
        <taxon>Methanobacteriota</taxon>
        <taxon>Stenosarchaea group</taxon>
        <taxon>Halobacteria</taxon>
        <taxon>Halobacteriales</taxon>
        <taxon>Haloferacaceae</taxon>
    </lineage>
</organism>
<dbReference type="STRING" id="553466.SAMN04487950_3905"/>
<dbReference type="RefSeq" id="WP_245756948.1">
    <property type="nucleotide sequence ID" value="NZ_FOTC01000006.1"/>
</dbReference>
<gene>
    <name evidence="2" type="ORF">SAMN04487950_3905</name>
</gene>
<keyword evidence="1" id="KW-0472">Membrane</keyword>
<evidence type="ECO:0000313" key="2">
    <source>
        <dbReference type="EMBL" id="SFL46816.1"/>
    </source>
</evidence>
<dbReference type="Proteomes" id="UP000199607">
    <property type="component" value="Unassembled WGS sequence"/>
</dbReference>
<evidence type="ECO:0000256" key="1">
    <source>
        <dbReference type="SAM" id="Phobius"/>
    </source>
</evidence>
<reference evidence="3" key="1">
    <citation type="submission" date="2016-10" db="EMBL/GenBank/DDBJ databases">
        <authorList>
            <person name="Varghese N."/>
            <person name="Submissions S."/>
        </authorList>
    </citation>
    <scope>NUCLEOTIDE SEQUENCE [LARGE SCALE GENOMIC DNA]</scope>
    <source>
        <strain evidence="3">CGMCC 1.7738</strain>
    </source>
</reference>
<dbReference type="AlphaFoldDB" id="A0A1I4HZ90"/>
<dbReference type="EMBL" id="FOTC01000006">
    <property type="protein sequence ID" value="SFL46816.1"/>
    <property type="molecule type" value="Genomic_DNA"/>
</dbReference>
<accession>A0A1I4HZ90</accession>
<feature type="transmembrane region" description="Helical" evidence="1">
    <location>
        <begin position="39"/>
        <end position="57"/>
    </location>
</feature>
<keyword evidence="1" id="KW-0812">Transmembrane</keyword>
<sequence>MIDKISMERLYIYNSALAVVGLSVGFPAAQPIISGNYSISTLLMGIGGSGMIIGAGYESLRTNPDEFNVSATALFTVVGAACVSLLGTVLSIV</sequence>
<name>A0A1I4HZ90_9EURY</name>